<dbReference type="EMBL" id="JACNMF010000005">
    <property type="protein sequence ID" value="MBC3759759.1"/>
    <property type="molecule type" value="Genomic_DNA"/>
</dbReference>
<gene>
    <name evidence="6" type="ORF">H7U19_15200</name>
</gene>
<evidence type="ECO:0000256" key="1">
    <source>
        <dbReference type="ARBA" id="ARBA00004141"/>
    </source>
</evidence>
<accession>A0A923KJ68</accession>
<protein>
    <submittedName>
        <fullName evidence="6">DoxX family protein</fullName>
    </submittedName>
</protein>
<evidence type="ECO:0000256" key="5">
    <source>
        <dbReference type="SAM" id="Phobius"/>
    </source>
</evidence>
<dbReference type="GO" id="GO:0016020">
    <property type="term" value="C:membrane"/>
    <property type="evidence" value="ECO:0007669"/>
    <property type="project" value="UniProtKB-SubCell"/>
</dbReference>
<evidence type="ECO:0000313" key="7">
    <source>
        <dbReference type="Proteomes" id="UP000656244"/>
    </source>
</evidence>
<dbReference type="Proteomes" id="UP000656244">
    <property type="component" value="Unassembled WGS sequence"/>
</dbReference>
<feature type="transmembrane region" description="Helical" evidence="5">
    <location>
        <begin position="43"/>
        <end position="61"/>
    </location>
</feature>
<organism evidence="6 7">
    <name type="scientific">Hyunsoonleella aquatilis</name>
    <dbReference type="NCBI Taxonomy" id="2762758"/>
    <lineage>
        <taxon>Bacteria</taxon>
        <taxon>Pseudomonadati</taxon>
        <taxon>Bacteroidota</taxon>
        <taxon>Flavobacteriia</taxon>
        <taxon>Flavobacteriales</taxon>
        <taxon>Flavobacteriaceae</taxon>
    </lineage>
</organism>
<dbReference type="InterPro" id="IPR032808">
    <property type="entry name" value="DoxX"/>
</dbReference>
<keyword evidence="4 5" id="KW-0472">Membrane</keyword>
<keyword evidence="2 5" id="KW-0812">Transmembrane</keyword>
<feature type="transmembrane region" description="Helical" evidence="5">
    <location>
        <begin position="66"/>
        <end position="84"/>
    </location>
</feature>
<feature type="transmembrane region" description="Helical" evidence="5">
    <location>
        <begin position="7"/>
        <end position="23"/>
    </location>
</feature>
<dbReference type="RefSeq" id="WP_186563720.1">
    <property type="nucleotide sequence ID" value="NZ_JACNMF010000005.1"/>
</dbReference>
<proteinExistence type="predicted"/>
<dbReference type="AlphaFoldDB" id="A0A923KJ68"/>
<name>A0A923KJ68_9FLAO</name>
<feature type="transmembrane region" description="Helical" evidence="5">
    <location>
        <begin position="96"/>
        <end position="116"/>
    </location>
</feature>
<sequence>MKKYIPLALRIIVAVILIQTLRFKFLAHEDSVYIFEKVGLEPHGRIGIGIVELIAGILLLIPRTVWVGSILTLGVIGGAIFMHLTQLGIEVKNDGGVLFVFAVVTFILALIITYLYRKDIPYLKL</sequence>
<comment type="subcellular location">
    <subcellularLocation>
        <location evidence="1">Membrane</location>
        <topology evidence="1">Multi-pass membrane protein</topology>
    </subcellularLocation>
</comment>
<keyword evidence="7" id="KW-1185">Reference proteome</keyword>
<evidence type="ECO:0000256" key="2">
    <source>
        <dbReference type="ARBA" id="ARBA00022692"/>
    </source>
</evidence>
<dbReference type="Pfam" id="PF07681">
    <property type="entry name" value="DoxX"/>
    <property type="match status" value="1"/>
</dbReference>
<evidence type="ECO:0000256" key="4">
    <source>
        <dbReference type="ARBA" id="ARBA00023136"/>
    </source>
</evidence>
<reference evidence="6" key="1">
    <citation type="submission" date="2020-08" db="EMBL/GenBank/DDBJ databases">
        <title>Hyunsoonleella sp. strain SJ7 genome sequencing and assembly.</title>
        <authorList>
            <person name="Kim I."/>
        </authorList>
    </citation>
    <scope>NUCLEOTIDE SEQUENCE</scope>
    <source>
        <strain evidence="6">SJ7</strain>
    </source>
</reference>
<evidence type="ECO:0000313" key="6">
    <source>
        <dbReference type="EMBL" id="MBC3759759.1"/>
    </source>
</evidence>
<evidence type="ECO:0000256" key="3">
    <source>
        <dbReference type="ARBA" id="ARBA00022989"/>
    </source>
</evidence>
<comment type="caution">
    <text evidence="6">The sequence shown here is derived from an EMBL/GenBank/DDBJ whole genome shotgun (WGS) entry which is preliminary data.</text>
</comment>
<keyword evidence="3 5" id="KW-1133">Transmembrane helix</keyword>